<dbReference type="AlphaFoldDB" id="A0ABD3AWH2"/>
<proteinExistence type="predicted"/>
<evidence type="ECO:0000313" key="2">
    <source>
        <dbReference type="Proteomes" id="UP001630127"/>
    </source>
</evidence>
<name>A0ABD3AWH2_9GENT</name>
<dbReference type="EMBL" id="JBJUIK010000002">
    <property type="protein sequence ID" value="KAL3535398.1"/>
    <property type="molecule type" value="Genomic_DNA"/>
</dbReference>
<organism evidence="1 2">
    <name type="scientific">Cinchona calisaya</name>
    <dbReference type="NCBI Taxonomy" id="153742"/>
    <lineage>
        <taxon>Eukaryota</taxon>
        <taxon>Viridiplantae</taxon>
        <taxon>Streptophyta</taxon>
        <taxon>Embryophyta</taxon>
        <taxon>Tracheophyta</taxon>
        <taxon>Spermatophyta</taxon>
        <taxon>Magnoliopsida</taxon>
        <taxon>eudicotyledons</taxon>
        <taxon>Gunneridae</taxon>
        <taxon>Pentapetalae</taxon>
        <taxon>asterids</taxon>
        <taxon>lamiids</taxon>
        <taxon>Gentianales</taxon>
        <taxon>Rubiaceae</taxon>
        <taxon>Cinchonoideae</taxon>
        <taxon>Cinchoneae</taxon>
        <taxon>Cinchona</taxon>
    </lineage>
</organism>
<reference evidence="1 2" key="1">
    <citation type="submission" date="2024-11" db="EMBL/GenBank/DDBJ databases">
        <title>A near-complete genome assembly of Cinchona calisaya.</title>
        <authorList>
            <person name="Lian D.C."/>
            <person name="Zhao X.W."/>
            <person name="Wei L."/>
        </authorList>
    </citation>
    <scope>NUCLEOTIDE SEQUENCE [LARGE SCALE GENOMIC DNA]</scope>
    <source>
        <tissue evidence="1">Nenye</tissue>
    </source>
</reference>
<protein>
    <submittedName>
        <fullName evidence="1">Uncharacterized protein</fullName>
    </submittedName>
</protein>
<dbReference type="Proteomes" id="UP001630127">
    <property type="component" value="Unassembled WGS sequence"/>
</dbReference>
<sequence>MTLVTAFREKTSSNRDSLMQMEIERNELKRQRYIAESLLELERRTHKEPKELLKEEPYSADDIEKITEEKLEVILAASPTSLDVLRAAKHYKLHHGFFPFVFEIHLFYN</sequence>
<keyword evidence="2" id="KW-1185">Reference proteome</keyword>
<evidence type="ECO:0000313" key="1">
    <source>
        <dbReference type="EMBL" id="KAL3535398.1"/>
    </source>
</evidence>
<accession>A0ABD3AWH2</accession>
<comment type="caution">
    <text evidence="1">The sequence shown here is derived from an EMBL/GenBank/DDBJ whole genome shotgun (WGS) entry which is preliminary data.</text>
</comment>
<gene>
    <name evidence="1" type="ORF">ACH5RR_003859</name>
</gene>